<organism evidence="13 14">
    <name type="scientific">Tulasnella calospora MUT 4182</name>
    <dbReference type="NCBI Taxonomy" id="1051891"/>
    <lineage>
        <taxon>Eukaryota</taxon>
        <taxon>Fungi</taxon>
        <taxon>Dikarya</taxon>
        <taxon>Basidiomycota</taxon>
        <taxon>Agaricomycotina</taxon>
        <taxon>Agaricomycetes</taxon>
        <taxon>Cantharellales</taxon>
        <taxon>Tulasnellaceae</taxon>
        <taxon>Tulasnella</taxon>
    </lineage>
</organism>
<dbReference type="HOGENOM" id="CLU_073121_0_0_1"/>
<evidence type="ECO:0008006" key="15">
    <source>
        <dbReference type="Google" id="ProtNLM"/>
    </source>
</evidence>
<evidence type="ECO:0000256" key="8">
    <source>
        <dbReference type="ARBA" id="ARBA00023306"/>
    </source>
</evidence>
<reference evidence="13 14" key="1">
    <citation type="submission" date="2014-04" db="EMBL/GenBank/DDBJ databases">
        <authorList>
            <consortium name="DOE Joint Genome Institute"/>
            <person name="Kuo A."/>
            <person name="Girlanda M."/>
            <person name="Perotto S."/>
            <person name="Kohler A."/>
            <person name="Nagy L.G."/>
            <person name="Floudas D."/>
            <person name="Copeland A."/>
            <person name="Barry K.W."/>
            <person name="Cichocki N."/>
            <person name="Veneault-Fourrey C."/>
            <person name="LaButti K."/>
            <person name="Lindquist E.A."/>
            <person name="Lipzen A."/>
            <person name="Lundell T."/>
            <person name="Morin E."/>
            <person name="Murat C."/>
            <person name="Sun H."/>
            <person name="Tunlid A."/>
            <person name="Henrissat B."/>
            <person name="Grigoriev I.V."/>
            <person name="Hibbett D.S."/>
            <person name="Martin F."/>
            <person name="Nordberg H.P."/>
            <person name="Cantor M.N."/>
            <person name="Hua S.X."/>
        </authorList>
    </citation>
    <scope>NUCLEOTIDE SEQUENCE [LARGE SCALE GENOMIC DNA]</scope>
    <source>
        <strain evidence="13 14">MUT 4182</strain>
    </source>
</reference>
<keyword evidence="14" id="KW-1185">Reference proteome</keyword>
<dbReference type="PANTHER" id="PTHR45884">
    <property type="entry name" value="N-ACETYLTRANSFERASE ECO"/>
    <property type="match status" value="1"/>
</dbReference>
<dbReference type="Pfam" id="PF13880">
    <property type="entry name" value="Acetyltransf_13"/>
    <property type="match status" value="1"/>
</dbReference>
<dbReference type="CDD" id="cd04301">
    <property type="entry name" value="NAT_SF"/>
    <property type="match status" value="1"/>
</dbReference>
<accession>A0A0C3QQW9</accession>
<keyword evidence="4" id="KW-0479">Metal-binding</keyword>
<evidence type="ECO:0000256" key="1">
    <source>
        <dbReference type="ARBA" id="ARBA00004123"/>
    </source>
</evidence>
<dbReference type="STRING" id="1051891.A0A0C3QQW9"/>
<dbReference type="GO" id="GO:0008270">
    <property type="term" value="F:zinc ion binding"/>
    <property type="evidence" value="ECO:0007669"/>
    <property type="project" value="UniProtKB-KW"/>
</dbReference>
<evidence type="ECO:0000256" key="6">
    <source>
        <dbReference type="ARBA" id="ARBA00022833"/>
    </source>
</evidence>
<feature type="region of interest" description="Disordered" evidence="10">
    <location>
        <begin position="149"/>
        <end position="169"/>
    </location>
</feature>
<dbReference type="InterPro" id="IPR016181">
    <property type="entry name" value="Acyl_CoA_acyltransferase"/>
</dbReference>
<dbReference type="PANTHER" id="PTHR45884:SF2">
    <property type="entry name" value="N-ACETYLTRANSFERASE ECO"/>
    <property type="match status" value="1"/>
</dbReference>
<dbReference type="GO" id="GO:0061733">
    <property type="term" value="F:protein-lysine-acetyltransferase activity"/>
    <property type="evidence" value="ECO:0007669"/>
    <property type="project" value="TreeGrafter"/>
</dbReference>
<dbReference type="GO" id="GO:0005634">
    <property type="term" value="C:nucleus"/>
    <property type="evidence" value="ECO:0007669"/>
    <property type="project" value="UniProtKB-SubCell"/>
</dbReference>
<feature type="compositionally biased region" description="Low complexity" evidence="10">
    <location>
        <begin position="155"/>
        <end position="166"/>
    </location>
</feature>
<evidence type="ECO:0000259" key="11">
    <source>
        <dbReference type="Pfam" id="PF13878"/>
    </source>
</evidence>
<evidence type="ECO:0000256" key="7">
    <source>
        <dbReference type="ARBA" id="ARBA00023242"/>
    </source>
</evidence>
<dbReference type="InterPro" id="IPR028009">
    <property type="entry name" value="ESCO_Acetyltransf_dom"/>
</dbReference>
<protein>
    <recommendedName>
        <fullName evidence="15">N-acetyltransferase ECO1</fullName>
    </recommendedName>
</protein>
<feature type="domain" description="N-acetyltransferase ESCO acetyl-transferase" evidence="12">
    <location>
        <begin position="192"/>
        <end position="252"/>
    </location>
</feature>
<dbReference type="AlphaFoldDB" id="A0A0C3QQW9"/>
<evidence type="ECO:0000259" key="12">
    <source>
        <dbReference type="Pfam" id="PF13880"/>
    </source>
</evidence>
<dbReference type="GO" id="GO:0000785">
    <property type="term" value="C:chromatin"/>
    <property type="evidence" value="ECO:0007669"/>
    <property type="project" value="TreeGrafter"/>
</dbReference>
<proteinExistence type="inferred from homology"/>
<keyword evidence="5" id="KW-0863">Zinc-finger</keyword>
<evidence type="ECO:0000256" key="2">
    <source>
        <dbReference type="ARBA" id="ARBA00005816"/>
    </source>
</evidence>
<evidence type="ECO:0000256" key="3">
    <source>
        <dbReference type="ARBA" id="ARBA00022679"/>
    </source>
</evidence>
<evidence type="ECO:0000256" key="9">
    <source>
        <dbReference type="ARBA" id="ARBA00023315"/>
    </source>
</evidence>
<comment type="subcellular location">
    <subcellularLocation>
        <location evidence="1">Nucleus</location>
    </subcellularLocation>
</comment>
<reference evidence="14" key="2">
    <citation type="submission" date="2015-01" db="EMBL/GenBank/DDBJ databases">
        <title>Evolutionary Origins and Diversification of the Mycorrhizal Mutualists.</title>
        <authorList>
            <consortium name="DOE Joint Genome Institute"/>
            <consortium name="Mycorrhizal Genomics Consortium"/>
            <person name="Kohler A."/>
            <person name="Kuo A."/>
            <person name="Nagy L.G."/>
            <person name="Floudas D."/>
            <person name="Copeland A."/>
            <person name="Barry K.W."/>
            <person name="Cichocki N."/>
            <person name="Veneault-Fourrey C."/>
            <person name="LaButti K."/>
            <person name="Lindquist E.A."/>
            <person name="Lipzen A."/>
            <person name="Lundell T."/>
            <person name="Morin E."/>
            <person name="Murat C."/>
            <person name="Riley R."/>
            <person name="Ohm R."/>
            <person name="Sun H."/>
            <person name="Tunlid A."/>
            <person name="Henrissat B."/>
            <person name="Grigoriev I.V."/>
            <person name="Hibbett D.S."/>
            <person name="Martin F."/>
        </authorList>
    </citation>
    <scope>NUCLEOTIDE SEQUENCE [LARGE SCALE GENOMIC DNA]</scope>
    <source>
        <strain evidence="14">MUT 4182</strain>
    </source>
</reference>
<evidence type="ECO:0000256" key="4">
    <source>
        <dbReference type="ARBA" id="ARBA00022723"/>
    </source>
</evidence>
<dbReference type="GO" id="GO:0007064">
    <property type="term" value="P:mitotic sister chromatid cohesion"/>
    <property type="evidence" value="ECO:0007669"/>
    <property type="project" value="TreeGrafter"/>
</dbReference>
<dbReference type="Pfam" id="PF13878">
    <property type="entry name" value="zf-C2H2_3"/>
    <property type="match status" value="1"/>
</dbReference>
<dbReference type="OrthoDB" id="428854at2759"/>
<feature type="non-terminal residue" evidence="13">
    <location>
        <position position="1"/>
    </location>
</feature>
<dbReference type="EMBL" id="KN822966">
    <property type="protein sequence ID" value="KIO30986.1"/>
    <property type="molecule type" value="Genomic_DNA"/>
</dbReference>
<keyword evidence="7" id="KW-0539">Nucleus</keyword>
<keyword evidence="3" id="KW-0808">Transferase</keyword>
<dbReference type="Proteomes" id="UP000054248">
    <property type="component" value="Unassembled WGS sequence"/>
</dbReference>
<dbReference type="SUPFAM" id="SSF55729">
    <property type="entry name" value="Acyl-CoA N-acyltransferases (Nat)"/>
    <property type="match status" value="1"/>
</dbReference>
<feature type="non-terminal residue" evidence="13">
    <location>
        <position position="260"/>
    </location>
</feature>
<comment type="similarity">
    <text evidence="2">Belongs to the acetyltransferase family. ECO subfamily.</text>
</comment>
<sequence>KAKSLTQLHLSFGSSIQTCKSCGLSFTRGSPDDETLHKAHCARVQRGMEWSKDEDKNPSVQAIEETVKLHDGSKGRIVCFKADSKGKLKAKATTLLRTVDLALSAQPLTEAMLAESKIYIFLLSSSESSREKIVGCVVASRIQTAMRIVTPDVGPSSSSPSDSIPSPKRDDLVWVDIPDGGIFCDPTPLPTPMGIHRVFVSSEHRHQGIACALLSAAAKTFIYRCPLDPTKGEVAFSQPTSAGRGVMMRWGKGGVRIFEE</sequence>
<gene>
    <name evidence="13" type="ORF">M407DRAFT_41048</name>
</gene>
<keyword evidence="9" id="KW-0012">Acyltransferase</keyword>
<keyword evidence="8" id="KW-0131">Cell cycle</keyword>
<evidence type="ECO:0000313" key="13">
    <source>
        <dbReference type="EMBL" id="KIO30986.1"/>
    </source>
</evidence>
<evidence type="ECO:0000256" key="10">
    <source>
        <dbReference type="SAM" id="MobiDB-lite"/>
    </source>
</evidence>
<evidence type="ECO:0000313" key="14">
    <source>
        <dbReference type="Proteomes" id="UP000054248"/>
    </source>
</evidence>
<name>A0A0C3QQW9_9AGAM</name>
<evidence type="ECO:0000256" key="5">
    <source>
        <dbReference type="ARBA" id="ARBA00022771"/>
    </source>
</evidence>
<feature type="domain" description="N-acetyltransferase ESCO zinc-finger" evidence="11">
    <location>
        <begin position="7"/>
        <end position="43"/>
    </location>
</feature>
<dbReference type="InterPro" id="IPR028005">
    <property type="entry name" value="AcTrfase_ESCO_Znf_dom"/>
</dbReference>
<keyword evidence="6" id="KW-0862">Zinc</keyword>